<keyword evidence="4" id="KW-1185">Reference proteome</keyword>
<reference evidence="3" key="2">
    <citation type="submission" date="2020-12" db="EMBL/GenBank/DDBJ databases">
        <authorList>
            <person name="Kanost M."/>
        </authorList>
    </citation>
    <scope>NUCLEOTIDE SEQUENCE</scope>
</reference>
<dbReference type="Proteomes" id="UP000791440">
    <property type="component" value="Unassembled WGS sequence"/>
</dbReference>
<feature type="coiled-coil region" evidence="1">
    <location>
        <begin position="227"/>
        <end position="261"/>
    </location>
</feature>
<protein>
    <submittedName>
        <fullName evidence="3">Uncharacterized protein</fullName>
    </submittedName>
</protein>
<gene>
    <name evidence="3" type="ORF">O3G_MSEX014441</name>
</gene>
<keyword evidence="1" id="KW-0175">Coiled coil</keyword>
<feature type="compositionally biased region" description="Basic and acidic residues" evidence="2">
    <location>
        <begin position="176"/>
        <end position="189"/>
    </location>
</feature>
<reference evidence="3" key="1">
    <citation type="journal article" date="2016" name="Insect Biochem. Mol. Biol.">
        <title>Multifaceted biological insights from a draft genome sequence of the tobacco hornworm moth, Manduca sexta.</title>
        <authorList>
            <person name="Kanost M.R."/>
            <person name="Arrese E.L."/>
            <person name="Cao X."/>
            <person name="Chen Y.R."/>
            <person name="Chellapilla S."/>
            <person name="Goldsmith M.R."/>
            <person name="Grosse-Wilde E."/>
            <person name="Heckel D.G."/>
            <person name="Herndon N."/>
            <person name="Jiang H."/>
            <person name="Papanicolaou A."/>
            <person name="Qu J."/>
            <person name="Soulages J.L."/>
            <person name="Vogel H."/>
            <person name="Walters J."/>
            <person name="Waterhouse R.M."/>
            <person name="Ahn S.J."/>
            <person name="Almeida F.C."/>
            <person name="An C."/>
            <person name="Aqrawi P."/>
            <person name="Bretschneider A."/>
            <person name="Bryant W.B."/>
            <person name="Bucks S."/>
            <person name="Chao H."/>
            <person name="Chevignon G."/>
            <person name="Christen J.M."/>
            <person name="Clarke D.F."/>
            <person name="Dittmer N.T."/>
            <person name="Ferguson L.C.F."/>
            <person name="Garavelou S."/>
            <person name="Gordon K.H.J."/>
            <person name="Gunaratna R.T."/>
            <person name="Han Y."/>
            <person name="Hauser F."/>
            <person name="He Y."/>
            <person name="Heidel-Fischer H."/>
            <person name="Hirsh A."/>
            <person name="Hu Y."/>
            <person name="Jiang H."/>
            <person name="Kalra D."/>
            <person name="Klinner C."/>
            <person name="Konig C."/>
            <person name="Kovar C."/>
            <person name="Kroll A.R."/>
            <person name="Kuwar S.S."/>
            <person name="Lee S.L."/>
            <person name="Lehman R."/>
            <person name="Li K."/>
            <person name="Li Z."/>
            <person name="Liang H."/>
            <person name="Lovelace S."/>
            <person name="Lu Z."/>
            <person name="Mansfield J.H."/>
            <person name="McCulloch K.J."/>
            <person name="Mathew T."/>
            <person name="Morton B."/>
            <person name="Muzny D.M."/>
            <person name="Neunemann D."/>
            <person name="Ongeri F."/>
            <person name="Pauchet Y."/>
            <person name="Pu L.L."/>
            <person name="Pyrousis I."/>
            <person name="Rao X.J."/>
            <person name="Redding A."/>
            <person name="Roesel C."/>
            <person name="Sanchez-Gracia A."/>
            <person name="Schaack S."/>
            <person name="Shukla A."/>
            <person name="Tetreau G."/>
            <person name="Wang Y."/>
            <person name="Xiong G.H."/>
            <person name="Traut W."/>
            <person name="Walsh T.K."/>
            <person name="Worley K.C."/>
            <person name="Wu D."/>
            <person name="Wu W."/>
            <person name="Wu Y.Q."/>
            <person name="Zhang X."/>
            <person name="Zou Z."/>
            <person name="Zucker H."/>
            <person name="Briscoe A.D."/>
            <person name="Burmester T."/>
            <person name="Clem R.J."/>
            <person name="Feyereisen R."/>
            <person name="Grimmelikhuijzen C.J.P."/>
            <person name="Hamodrakas S.J."/>
            <person name="Hansson B.S."/>
            <person name="Huguet E."/>
            <person name="Jermiin L.S."/>
            <person name="Lan Q."/>
            <person name="Lehman H.K."/>
            <person name="Lorenzen M."/>
            <person name="Merzendorfer H."/>
            <person name="Michalopoulos I."/>
            <person name="Morton D.B."/>
            <person name="Muthukrishnan S."/>
            <person name="Oakeshott J.G."/>
            <person name="Palmer W."/>
            <person name="Park Y."/>
            <person name="Passarelli A.L."/>
            <person name="Rozas J."/>
            <person name="Schwartz L.M."/>
            <person name="Smith W."/>
            <person name="Southgate A."/>
            <person name="Vilcinskas A."/>
            <person name="Vogt R."/>
            <person name="Wang P."/>
            <person name="Werren J."/>
            <person name="Yu X.Q."/>
            <person name="Zhou J.J."/>
            <person name="Brown S.J."/>
            <person name="Scherer S.E."/>
            <person name="Richards S."/>
            <person name="Blissard G.W."/>
        </authorList>
    </citation>
    <scope>NUCLEOTIDE SEQUENCE</scope>
</reference>
<dbReference type="AlphaFoldDB" id="A0A922D1I5"/>
<accession>A0A922D1I5</accession>
<dbReference type="EMBL" id="JH669144">
    <property type="protein sequence ID" value="KAG6464328.1"/>
    <property type="molecule type" value="Genomic_DNA"/>
</dbReference>
<feature type="compositionally biased region" description="Low complexity" evidence="2">
    <location>
        <begin position="9"/>
        <end position="19"/>
    </location>
</feature>
<comment type="caution">
    <text evidence="3">The sequence shown here is derived from an EMBL/GenBank/DDBJ whole genome shotgun (WGS) entry which is preliminary data.</text>
</comment>
<feature type="compositionally biased region" description="Polar residues" evidence="2">
    <location>
        <begin position="210"/>
        <end position="220"/>
    </location>
</feature>
<evidence type="ECO:0000256" key="1">
    <source>
        <dbReference type="SAM" id="Coils"/>
    </source>
</evidence>
<feature type="region of interest" description="Disordered" evidence="2">
    <location>
        <begin position="163"/>
        <end position="220"/>
    </location>
</feature>
<proteinExistence type="predicted"/>
<evidence type="ECO:0000313" key="3">
    <source>
        <dbReference type="EMBL" id="KAG6464328.1"/>
    </source>
</evidence>
<evidence type="ECO:0000313" key="4">
    <source>
        <dbReference type="Proteomes" id="UP000791440"/>
    </source>
</evidence>
<organism evidence="3 4">
    <name type="scientific">Manduca sexta</name>
    <name type="common">Tobacco hawkmoth</name>
    <name type="synonym">Tobacco hornworm</name>
    <dbReference type="NCBI Taxonomy" id="7130"/>
    <lineage>
        <taxon>Eukaryota</taxon>
        <taxon>Metazoa</taxon>
        <taxon>Ecdysozoa</taxon>
        <taxon>Arthropoda</taxon>
        <taxon>Hexapoda</taxon>
        <taxon>Insecta</taxon>
        <taxon>Pterygota</taxon>
        <taxon>Neoptera</taxon>
        <taxon>Endopterygota</taxon>
        <taxon>Lepidoptera</taxon>
        <taxon>Glossata</taxon>
        <taxon>Ditrysia</taxon>
        <taxon>Bombycoidea</taxon>
        <taxon>Sphingidae</taxon>
        <taxon>Sphinginae</taxon>
        <taxon>Sphingini</taxon>
        <taxon>Manduca</taxon>
    </lineage>
</organism>
<evidence type="ECO:0000256" key="2">
    <source>
        <dbReference type="SAM" id="MobiDB-lite"/>
    </source>
</evidence>
<name>A0A922D1I5_MANSE</name>
<feature type="compositionally biased region" description="Polar residues" evidence="2">
    <location>
        <begin position="165"/>
        <end position="175"/>
    </location>
</feature>
<feature type="region of interest" description="Disordered" evidence="2">
    <location>
        <begin position="1"/>
        <end position="30"/>
    </location>
</feature>
<sequence length="333" mass="36985">MASTPKQVNGNGSINNGSLGKRKKSRGSRGSYLSKWLDRTMQHIPEPSLDPYDSCINPNVNWTMSSQFAPGYDPYRYIYGCAEPVSLPTLPSYCSPMIHLGPEHRYMQNVNKAMPVQRPRVRRRNDIKAEEIHSTPMSNSQTYLQPKNFTDSQDFASLPPIVTSVADTNSNSDMNTNEKDDGSNARRYSDPCVRGLPDIARPENGEAESGSETGSDFSGSQVGSRLLTCLLDQIASLKSSNERLNKDLLSTRAELENIRQHNVILQKGSASSIGPTANHALNDNGLLGGQYAPGFLTDLVREIRDAARMREEALYSRMRAMVLERTDVCIYNF</sequence>